<dbReference type="AlphaFoldDB" id="A0AAW1KH96"/>
<evidence type="ECO:0000256" key="1">
    <source>
        <dbReference type="SAM" id="MobiDB-lite"/>
    </source>
</evidence>
<feature type="compositionally biased region" description="Basic and acidic residues" evidence="1">
    <location>
        <begin position="14"/>
        <end position="29"/>
    </location>
</feature>
<gene>
    <name evidence="2" type="ORF">QE152_g23373</name>
</gene>
<evidence type="ECO:0000313" key="2">
    <source>
        <dbReference type="EMBL" id="KAK9718119.1"/>
    </source>
</evidence>
<dbReference type="Proteomes" id="UP001458880">
    <property type="component" value="Unassembled WGS sequence"/>
</dbReference>
<feature type="compositionally biased region" description="Basic and acidic residues" evidence="1">
    <location>
        <begin position="47"/>
        <end position="60"/>
    </location>
</feature>
<reference evidence="2 3" key="1">
    <citation type="journal article" date="2024" name="BMC Genomics">
        <title>De novo assembly and annotation of Popillia japonica's genome with initial clues to its potential as an invasive pest.</title>
        <authorList>
            <person name="Cucini C."/>
            <person name="Boschi S."/>
            <person name="Funari R."/>
            <person name="Cardaioli E."/>
            <person name="Iannotti N."/>
            <person name="Marturano G."/>
            <person name="Paoli F."/>
            <person name="Bruttini M."/>
            <person name="Carapelli A."/>
            <person name="Frati F."/>
            <person name="Nardi F."/>
        </authorList>
    </citation>
    <scope>NUCLEOTIDE SEQUENCE [LARGE SCALE GENOMIC DNA]</scope>
    <source>
        <strain evidence="2">DMR45628</strain>
    </source>
</reference>
<feature type="compositionally biased region" description="Polar residues" evidence="1">
    <location>
        <begin position="30"/>
        <end position="46"/>
    </location>
</feature>
<comment type="caution">
    <text evidence="2">The sequence shown here is derived from an EMBL/GenBank/DDBJ whole genome shotgun (WGS) entry which is preliminary data.</text>
</comment>
<name>A0AAW1KH96_POPJA</name>
<feature type="region of interest" description="Disordered" evidence="1">
    <location>
        <begin position="1"/>
        <end position="60"/>
    </location>
</feature>
<dbReference type="EMBL" id="JASPKY010000231">
    <property type="protein sequence ID" value="KAK9718119.1"/>
    <property type="molecule type" value="Genomic_DNA"/>
</dbReference>
<organism evidence="2 3">
    <name type="scientific">Popillia japonica</name>
    <name type="common">Japanese beetle</name>
    <dbReference type="NCBI Taxonomy" id="7064"/>
    <lineage>
        <taxon>Eukaryota</taxon>
        <taxon>Metazoa</taxon>
        <taxon>Ecdysozoa</taxon>
        <taxon>Arthropoda</taxon>
        <taxon>Hexapoda</taxon>
        <taxon>Insecta</taxon>
        <taxon>Pterygota</taxon>
        <taxon>Neoptera</taxon>
        <taxon>Endopterygota</taxon>
        <taxon>Coleoptera</taxon>
        <taxon>Polyphaga</taxon>
        <taxon>Scarabaeiformia</taxon>
        <taxon>Scarabaeidae</taxon>
        <taxon>Rutelinae</taxon>
        <taxon>Popillia</taxon>
    </lineage>
</organism>
<protein>
    <submittedName>
        <fullName evidence="2">Uncharacterized protein</fullName>
    </submittedName>
</protein>
<proteinExistence type="predicted"/>
<accession>A0AAW1KH96</accession>
<sequence>MPSGPAPLRTSSLRNREQTSDSEILKEEPTPQSHAVSWSTSFPSTKTELKYEENKEKTELKYEENKEAIELSLSASLSP</sequence>
<evidence type="ECO:0000313" key="3">
    <source>
        <dbReference type="Proteomes" id="UP001458880"/>
    </source>
</evidence>
<keyword evidence="3" id="KW-1185">Reference proteome</keyword>